<evidence type="ECO:0000313" key="1">
    <source>
        <dbReference type="EMBL" id="SCQ19444.1"/>
    </source>
</evidence>
<keyword evidence="3" id="KW-0002">3D-structure</keyword>
<dbReference type="AlphaFoldDB" id="A0A1D3UL35"/>
<dbReference type="EMBL" id="FMMM01000026">
    <property type="protein sequence ID" value="SCQ19444.1"/>
    <property type="molecule type" value="Genomic_DNA"/>
</dbReference>
<dbReference type="Proteomes" id="UP000182057">
    <property type="component" value="Unassembled WGS sequence"/>
</dbReference>
<dbReference type="PROSITE" id="PS51257">
    <property type="entry name" value="PROKAR_LIPOPROTEIN"/>
    <property type="match status" value="1"/>
</dbReference>
<name>A0A1D3UL35_TANFO</name>
<dbReference type="GeneID" id="34758409"/>
<dbReference type="PDB" id="8EHC">
    <property type="method" value="X-ray"/>
    <property type="resolution" value="2.00 A"/>
    <property type="chains" value="A/B=31-127"/>
</dbReference>
<protein>
    <recommendedName>
        <fullName evidence="4">Lipoprotein</fullName>
    </recommendedName>
</protein>
<accession>A0A1D3UL35</accession>
<organism evidence="1 2">
    <name type="scientific">Tannerella forsythia</name>
    <name type="common">Bacteroides forsythus</name>
    <dbReference type="NCBI Taxonomy" id="28112"/>
    <lineage>
        <taxon>Bacteria</taxon>
        <taxon>Pseudomonadati</taxon>
        <taxon>Bacteroidota</taxon>
        <taxon>Bacteroidia</taxon>
        <taxon>Bacteroidales</taxon>
        <taxon>Tannerellaceae</taxon>
        <taxon>Tannerella</taxon>
    </lineage>
</organism>
<dbReference type="RefSeq" id="WP_014224578.1">
    <property type="nucleotide sequence ID" value="NZ_CAJPTF010000013.1"/>
</dbReference>
<evidence type="ECO:0008006" key="4">
    <source>
        <dbReference type="Google" id="ProtNLM"/>
    </source>
</evidence>
<evidence type="ECO:0000313" key="2">
    <source>
        <dbReference type="Proteomes" id="UP000182057"/>
    </source>
</evidence>
<gene>
    <name evidence="1" type="ORF">TFUB20_00705</name>
</gene>
<feature type="disulfide bond" evidence="3">
    <location>
        <begin position="80"/>
        <end position="93"/>
    </location>
</feature>
<sequence length="127" mass="14821">MKQQIILWIGVLLLLIGGVGCENGQLHSPPANPEQAILGKWELINSGGRPIIPTGYREFLPSGIVHKYDYTKEQYTSFQCEYSILNDTVLLMCNYRYKYLFYRDKMQLFPLDLIAIRDLTEIYQRKK</sequence>
<reference evidence="1 2" key="1">
    <citation type="submission" date="2016-09" db="EMBL/GenBank/DDBJ databases">
        <authorList>
            <person name="Capua I."/>
            <person name="De Benedictis P."/>
            <person name="Joannis T."/>
            <person name="Lombin L.H."/>
            <person name="Cattoli G."/>
        </authorList>
    </citation>
    <scope>NUCLEOTIDE SEQUENCE [LARGE SCALE GENOMIC DNA]</scope>
    <source>
        <strain evidence="1 2">UB20</strain>
    </source>
</reference>
<proteinExistence type="evidence at protein level"/>
<reference evidence="3" key="2">
    <citation type="journal article" date="2023" name="Chem. Sci.">
        <title>A unique network of attack, defence and competence on the outer membrane of the periodontitis pathogen &lt;i&gt;Tannerella forsythia&lt;/i&gt;.</title>
        <authorList>
            <person name="Ksiazek M."/>
            <person name="Goulas T."/>
            <person name="Mizgalska D."/>
            <person name="Rodriguez-Banqueri A."/>
            <person name="Eckhard U."/>
            <person name="Veillard F."/>
            <person name="Waligorska I."/>
            <person name="Benedyk-Machaczka M."/>
            <person name="Sochaj-Gregorczyk A.M."/>
            <person name="Madej M."/>
            <person name="Thogersen I.B."/>
            <person name="Enghild J.J."/>
            <person name="Cuppari A."/>
            <person name="Arolas J.L."/>
            <person name="de Diego I."/>
            <person name="Lopez-Pelegrin M."/>
            <person name="Garcia-Ferrer I."/>
            <person name="Guevara T."/>
            <person name="Dive V."/>
            <person name="Zani M.L."/>
            <person name="Moreau T."/>
            <person name="Potempa J."/>
            <person name="Gomis-Ruth F.X."/>
        </authorList>
    </citation>
    <scope>X-RAY CRYSTALLOGRAPHY (2.00 ANGSTROMS) OF 31-127</scope>
    <scope>DISULFIDE BONDS</scope>
</reference>
<dbReference type="SMR" id="A0A1D3UL35"/>
<dbReference type="OrthoDB" id="1451448at2"/>
<evidence type="ECO:0007829" key="3">
    <source>
        <dbReference type="PDB" id="8EHC"/>
    </source>
</evidence>